<evidence type="ECO:0000313" key="1">
    <source>
        <dbReference type="EMBL" id="KAK9940472.1"/>
    </source>
</evidence>
<sequence>MAAFPSECLASTVRMASASFLLPPLSTFSQQCNKWRNGSPSPDSNFAFIHNRKAEKGCRCIFPRFHATVLEQMNNTRNPPQEMMLPMSFSHIKRLRSSVTACSCVRESERDCTSFSNSHPTICTTLGKKEDFTRSRQTFGLQGLLMSVCKGGFQS</sequence>
<dbReference type="Proteomes" id="UP001457282">
    <property type="component" value="Unassembled WGS sequence"/>
</dbReference>
<evidence type="ECO:0008006" key="3">
    <source>
        <dbReference type="Google" id="ProtNLM"/>
    </source>
</evidence>
<protein>
    <recommendedName>
        <fullName evidence="3">Secreted protein</fullName>
    </recommendedName>
</protein>
<keyword evidence="2" id="KW-1185">Reference proteome</keyword>
<name>A0AAW1XY52_RUBAR</name>
<dbReference type="EMBL" id="JBEDUW010000003">
    <property type="protein sequence ID" value="KAK9940472.1"/>
    <property type="molecule type" value="Genomic_DNA"/>
</dbReference>
<dbReference type="AlphaFoldDB" id="A0AAW1XY52"/>
<accession>A0AAW1XY52</accession>
<evidence type="ECO:0000313" key="2">
    <source>
        <dbReference type="Proteomes" id="UP001457282"/>
    </source>
</evidence>
<reference evidence="1 2" key="1">
    <citation type="journal article" date="2023" name="G3 (Bethesda)">
        <title>A chromosome-length genome assembly and annotation of blackberry (Rubus argutus, cv. 'Hillquist').</title>
        <authorList>
            <person name="Bruna T."/>
            <person name="Aryal R."/>
            <person name="Dudchenko O."/>
            <person name="Sargent D.J."/>
            <person name="Mead D."/>
            <person name="Buti M."/>
            <person name="Cavallini A."/>
            <person name="Hytonen T."/>
            <person name="Andres J."/>
            <person name="Pham M."/>
            <person name="Weisz D."/>
            <person name="Mascagni F."/>
            <person name="Usai G."/>
            <person name="Natali L."/>
            <person name="Bassil N."/>
            <person name="Fernandez G.E."/>
            <person name="Lomsadze A."/>
            <person name="Armour M."/>
            <person name="Olukolu B."/>
            <person name="Poorten T."/>
            <person name="Britton C."/>
            <person name="Davik J."/>
            <person name="Ashrafi H."/>
            <person name="Aiden E.L."/>
            <person name="Borodovsky M."/>
            <person name="Worthington M."/>
        </authorList>
    </citation>
    <scope>NUCLEOTIDE SEQUENCE [LARGE SCALE GENOMIC DNA]</scope>
    <source>
        <strain evidence="1">PI 553951</strain>
    </source>
</reference>
<comment type="caution">
    <text evidence="1">The sequence shown here is derived from an EMBL/GenBank/DDBJ whole genome shotgun (WGS) entry which is preliminary data.</text>
</comment>
<gene>
    <name evidence="1" type="ORF">M0R45_017133</name>
</gene>
<organism evidence="1 2">
    <name type="scientific">Rubus argutus</name>
    <name type="common">Southern blackberry</name>
    <dbReference type="NCBI Taxonomy" id="59490"/>
    <lineage>
        <taxon>Eukaryota</taxon>
        <taxon>Viridiplantae</taxon>
        <taxon>Streptophyta</taxon>
        <taxon>Embryophyta</taxon>
        <taxon>Tracheophyta</taxon>
        <taxon>Spermatophyta</taxon>
        <taxon>Magnoliopsida</taxon>
        <taxon>eudicotyledons</taxon>
        <taxon>Gunneridae</taxon>
        <taxon>Pentapetalae</taxon>
        <taxon>rosids</taxon>
        <taxon>fabids</taxon>
        <taxon>Rosales</taxon>
        <taxon>Rosaceae</taxon>
        <taxon>Rosoideae</taxon>
        <taxon>Rosoideae incertae sedis</taxon>
        <taxon>Rubus</taxon>
    </lineage>
</organism>
<proteinExistence type="predicted"/>